<dbReference type="PANTHER" id="PTHR23291">
    <property type="entry name" value="BAX INHIBITOR-RELATED"/>
    <property type="match status" value="1"/>
</dbReference>
<accession>A0A7R9D5Z4</accession>
<keyword evidence="2 5" id="KW-0812">Transmembrane</keyword>
<evidence type="ECO:0000256" key="1">
    <source>
        <dbReference type="ARBA" id="ARBA00004141"/>
    </source>
</evidence>
<reference evidence="6" key="1">
    <citation type="submission" date="2020-11" db="EMBL/GenBank/DDBJ databases">
        <authorList>
            <person name="Tran Van P."/>
        </authorList>
    </citation>
    <scope>NUCLEOTIDE SEQUENCE</scope>
</reference>
<gene>
    <name evidence="6" type="ORF">TPSB3V08_LOCUS6479</name>
</gene>
<keyword evidence="4 5" id="KW-0472">Membrane</keyword>
<evidence type="ECO:0000256" key="4">
    <source>
        <dbReference type="ARBA" id="ARBA00023136"/>
    </source>
</evidence>
<feature type="transmembrane region" description="Helical" evidence="5">
    <location>
        <begin position="12"/>
        <end position="36"/>
    </location>
</feature>
<comment type="subcellular location">
    <subcellularLocation>
        <location evidence="1">Membrane</location>
        <topology evidence="1">Multi-pass membrane protein</topology>
    </subcellularLocation>
</comment>
<name>A0A7R9D5Z4_TIMPO</name>
<organism evidence="6">
    <name type="scientific">Timema poppense</name>
    <name type="common">Walking stick</name>
    <dbReference type="NCBI Taxonomy" id="170557"/>
    <lineage>
        <taxon>Eukaryota</taxon>
        <taxon>Metazoa</taxon>
        <taxon>Ecdysozoa</taxon>
        <taxon>Arthropoda</taxon>
        <taxon>Hexapoda</taxon>
        <taxon>Insecta</taxon>
        <taxon>Pterygota</taxon>
        <taxon>Neoptera</taxon>
        <taxon>Polyneoptera</taxon>
        <taxon>Phasmatodea</taxon>
        <taxon>Timematodea</taxon>
        <taxon>Timematoidea</taxon>
        <taxon>Timematidae</taxon>
        <taxon>Timema</taxon>
    </lineage>
</organism>
<dbReference type="GO" id="GO:0005783">
    <property type="term" value="C:endoplasmic reticulum"/>
    <property type="evidence" value="ECO:0007669"/>
    <property type="project" value="TreeGrafter"/>
</dbReference>
<keyword evidence="3 5" id="KW-1133">Transmembrane helix</keyword>
<dbReference type="InterPro" id="IPR006214">
    <property type="entry name" value="Bax_inhibitor_1-related"/>
</dbReference>
<dbReference type="GO" id="GO:0016020">
    <property type="term" value="C:membrane"/>
    <property type="evidence" value="ECO:0007669"/>
    <property type="project" value="UniProtKB-SubCell"/>
</dbReference>
<feature type="transmembrane region" description="Helical" evidence="5">
    <location>
        <begin position="48"/>
        <end position="71"/>
    </location>
</feature>
<sequence length="197" mass="22251">MAMSYMTAAVSTTYNTYIVFIAMGITAVVCLGVTFFSIQTKWDITGMGAYLCIFSLVVTVFGLVSIFISLYMRSSIMMTIYAGKYTFFRKCHPPLKGILPSCFQLSRRYDRRAHQHPILKSKIIDFVINANNFLISMRNAFQYLMYSTQQIIGGRKVELSPEEYVYAALVSRIKTSKSGIQTPTHKSVRATHNAVTV</sequence>
<comment type="similarity">
    <text evidence="5">Belongs to the BI1 family.</text>
</comment>
<evidence type="ECO:0000256" key="2">
    <source>
        <dbReference type="ARBA" id="ARBA00022692"/>
    </source>
</evidence>
<protein>
    <submittedName>
        <fullName evidence="6">Uncharacterized protein</fullName>
    </submittedName>
</protein>
<evidence type="ECO:0000256" key="5">
    <source>
        <dbReference type="RuleBase" id="RU004379"/>
    </source>
</evidence>
<dbReference type="PANTHER" id="PTHR23291:SF127">
    <property type="entry name" value="PROTEIN LIFEGUARD 1-LIKE"/>
    <property type="match status" value="1"/>
</dbReference>
<proteinExistence type="inferred from homology"/>
<dbReference type="GO" id="GO:0005794">
    <property type="term" value="C:Golgi apparatus"/>
    <property type="evidence" value="ECO:0007669"/>
    <property type="project" value="TreeGrafter"/>
</dbReference>
<comment type="caution">
    <text evidence="5">Lacks conserved residue(s) required for the propagation of feature annotation.</text>
</comment>
<dbReference type="GO" id="GO:2001234">
    <property type="term" value="P:negative regulation of apoptotic signaling pathway"/>
    <property type="evidence" value="ECO:0007669"/>
    <property type="project" value="TreeGrafter"/>
</dbReference>
<dbReference type="EMBL" id="OD003822">
    <property type="protein sequence ID" value="CAD7408675.1"/>
    <property type="molecule type" value="Genomic_DNA"/>
</dbReference>
<evidence type="ECO:0000256" key="3">
    <source>
        <dbReference type="ARBA" id="ARBA00022989"/>
    </source>
</evidence>
<evidence type="ECO:0000313" key="6">
    <source>
        <dbReference type="EMBL" id="CAD7408675.1"/>
    </source>
</evidence>
<dbReference type="AlphaFoldDB" id="A0A7R9D5Z4"/>